<dbReference type="InterPro" id="IPR014752">
    <property type="entry name" value="Arrestin-like_C"/>
</dbReference>
<comment type="caution">
    <text evidence="2">The sequence shown here is derived from an EMBL/GenBank/DDBJ whole genome shotgun (WGS) entry which is preliminary data.</text>
</comment>
<protein>
    <recommendedName>
        <fullName evidence="4">Arrestin-like N-terminal domain-containing protein</fullName>
    </recommendedName>
</protein>
<dbReference type="Proteomes" id="UP000198287">
    <property type="component" value="Unassembled WGS sequence"/>
</dbReference>
<evidence type="ECO:0000256" key="1">
    <source>
        <dbReference type="SAM" id="MobiDB-lite"/>
    </source>
</evidence>
<gene>
    <name evidence="2" type="ORF">Fcan01_10825</name>
</gene>
<dbReference type="EMBL" id="LNIX01000005">
    <property type="protein sequence ID" value="OXA53389.1"/>
    <property type="molecule type" value="Genomic_DNA"/>
</dbReference>
<evidence type="ECO:0008006" key="4">
    <source>
        <dbReference type="Google" id="ProtNLM"/>
    </source>
</evidence>
<evidence type="ECO:0000313" key="3">
    <source>
        <dbReference type="Proteomes" id="UP000198287"/>
    </source>
</evidence>
<dbReference type="AlphaFoldDB" id="A0A226E7I5"/>
<accession>A0A226E7I5</accession>
<reference evidence="2 3" key="1">
    <citation type="submission" date="2015-12" db="EMBL/GenBank/DDBJ databases">
        <title>The genome of Folsomia candida.</title>
        <authorList>
            <person name="Faddeeva A."/>
            <person name="Derks M.F."/>
            <person name="Anvar Y."/>
            <person name="Smit S."/>
            <person name="Van Straalen N."/>
            <person name="Roelofs D."/>
        </authorList>
    </citation>
    <scope>NUCLEOTIDE SEQUENCE [LARGE SCALE GENOMIC DNA]</scope>
    <source>
        <strain evidence="2 3">VU population</strain>
        <tissue evidence="2">Whole body</tissue>
    </source>
</reference>
<dbReference type="PANTHER" id="PTHR11188">
    <property type="entry name" value="ARRESTIN DOMAIN CONTAINING PROTEIN"/>
    <property type="match status" value="1"/>
</dbReference>
<name>A0A226E7I5_FOLCA</name>
<dbReference type="PANTHER" id="PTHR11188:SF17">
    <property type="entry name" value="FI21816P1"/>
    <property type="match status" value="1"/>
</dbReference>
<dbReference type="GO" id="GO:0005737">
    <property type="term" value="C:cytoplasm"/>
    <property type="evidence" value="ECO:0007669"/>
    <property type="project" value="TreeGrafter"/>
</dbReference>
<proteinExistence type="predicted"/>
<keyword evidence="3" id="KW-1185">Reference proteome</keyword>
<sequence>MAHMHIYGGIHGGGGGNTTFGGFVFASTGQPVSGKSKDKTSTTVTSPVKITFKSSRDRKYNEIRGKVQQLFKDKAHHGLIIELYGTLQLKGHATLQLTLASQNASTSSQSLASFPLTGPQNSENSHVTTKAYQKFPFVLNFPEDLPLPPTFSCPLGSVSYKIVVSMRVNQKLVLLEEQEIYYFGEKKISPSDVSAVLKHLVIAPSHPGEQLTNCSVAHGNANISMQLPKRDFLSGEDILFNIKLSDPDKSGGVKLIRVFLLRSVLVEVRGHRDRKEDAILDVVTFKRFLKRGETLRSGKFKWDSIPTASYAGRFGGGINLVGISYRVEIKVTTTTGEILANQIEIVVGTREGSLTPTAPEESVDGPSAPPLGDDDDNQTPVPSAPRRSFASWGLVASSMLSLLPPSYSQLPSRSESLISLETLPPHYDDLVDSDNDDK</sequence>
<dbReference type="GO" id="GO:0015031">
    <property type="term" value="P:protein transport"/>
    <property type="evidence" value="ECO:0007669"/>
    <property type="project" value="TreeGrafter"/>
</dbReference>
<evidence type="ECO:0000313" key="2">
    <source>
        <dbReference type="EMBL" id="OXA53389.1"/>
    </source>
</evidence>
<dbReference type="InterPro" id="IPR050357">
    <property type="entry name" value="Arrestin_domain-protein"/>
</dbReference>
<feature type="region of interest" description="Disordered" evidence="1">
    <location>
        <begin position="351"/>
        <end position="386"/>
    </location>
</feature>
<dbReference type="Gene3D" id="2.60.40.640">
    <property type="match status" value="2"/>
</dbReference>
<organism evidence="2 3">
    <name type="scientific">Folsomia candida</name>
    <name type="common">Springtail</name>
    <dbReference type="NCBI Taxonomy" id="158441"/>
    <lineage>
        <taxon>Eukaryota</taxon>
        <taxon>Metazoa</taxon>
        <taxon>Ecdysozoa</taxon>
        <taxon>Arthropoda</taxon>
        <taxon>Hexapoda</taxon>
        <taxon>Collembola</taxon>
        <taxon>Entomobryomorpha</taxon>
        <taxon>Isotomoidea</taxon>
        <taxon>Isotomidae</taxon>
        <taxon>Proisotominae</taxon>
        <taxon>Folsomia</taxon>
    </lineage>
</organism>